<protein>
    <submittedName>
        <fullName evidence="3">Methylated-DNA--protein-cysteine methyltransferase</fullName>
        <ecNumber evidence="3">2.1.1.63</ecNumber>
    </submittedName>
</protein>
<feature type="domain" description="Methylated-DNA-[protein]-cysteine S-methyltransferase DNA binding" evidence="2">
    <location>
        <begin position="8"/>
        <end position="37"/>
    </location>
</feature>
<dbReference type="AlphaFoldDB" id="A0A2Z3LAB2"/>
<dbReference type="EMBL" id="CP029619">
    <property type="protein sequence ID" value="AWN82269.1"/>
    <property type="molecule type" value="Genomic_DNA"/>
</dbReference>
<dbReference type="InterPro" id="IPR036388">
    <property type="entry name" value="WH-like_DNA-bd_sf"/>
</dbReference>
<sequence>MGLLFLLRCHRVIQNNGSIRGYAAGITLKQTLLKLEQKNRTLLTLDTEDT</sequence>
<keyword evidence="3" id="KW-0808">Transferase</keyword>
<dbReference type="InterPro" id="IPR014048">
    <property type="entry name" value="MethylDNA_cys_MeTrfase_DNA-bd"/>
</dbReference>
<dbReference type="SUPFAM" id="SSF46767">
    <property type="entry name" value="Methylated DNA-protein cysteine methyltransferase, C-terminal domain"/>
    <property type="match status" value="1"/>
</dbReference>
<dbReference type="GO" id="GO:0006281">
    <property type="term" value="P:DNA repair"/>
    <property type="evidence" value="ECO:0007669"/>
    <property type="project" value="InterPro"/>
</dbReference>
<dbReference type="RefSeq" id="WP_109997642.1">
    <property type="nucleotide sequence ID" value="NZ_CP029619.1"/>
</dbReference>
<accession>A0A2Z3LAB2</accession>
<reference evidence="3 4" key="1">
    <citation type="submission" date="2018-05" db="EMBL/GenBank/DDBJ databases">
        <title>Candidatus Cardinium hertigii Genome Assembly.</title>
        <authorList>
            <person name="Showmaker K.C."/>
            <person name="Walden K.O."/>
            <person name="Fields C.J."/>
            <person name="Lambert K.N."/>
            <person name="Hudson M.E."/>
        </authorList>
    </citation>
    <scope>NUCLEOTIDE SEQUENCE [LARGE SCALE GENOMIC DNA]</scope>
    <source>
        <strain evidence="4">cHgTN10</strain>
    </source>
</reference>
<keyword evidence="3" id="KW-0489">Methyltransferase</keyword>
<dbReference type="EC" id="2.1.1.63" evidence="3"/>
<organism evidence="3 4">
    <name type="scientific">Candidatus Cardinium hertigii</name>
    <dbReference type="NCBI Taxonomy" id="247481"/>
    <lineage>
        <taxon>Bacteria</taxon>
        <taxon>Pseudomonadati</taxon>
        <taxon>Bacteroidota</taxon>
        <taxon>Cytophagia</taxon>
        <taxon>Cytophagales</taxon>
        <taxon>Amoebophilaceae</taxon>
        <taxon>Candidatus Cardinium</taxon>
    </lineage>
</organism>
<gene>
    <name evidence="3" type="primary">ogt</name>
    <name evidence="3" type="ORF">DK880_00972</name>
</gene>
<keyword evidence="4" id="KW-1185">Reference proteome</keyword>
<proteinExistence type="predicted"/>
<dbReference type="Gene3D" id="1.10.10.10">
    <property type="entry name" value="Winged helix-like DNA-binding domain superfamily/Winged helix DNA-binding domain"/>
    <property type="match status" value="1"/>
</dbReference>
<name>A0A2Z3LAB2_9BACT</name>
<keyword evidence="1" id="KW-0227">DNA damage</keyword>
<dbReference type="Pfam" id="PF01035">
    <property type="entry name" value="DNA_binding_1"/>
    <property type="match status" value="1"/>
</dbReference>
<dbReference type="InterPro" id="IPR036217">
    <property type="entry name" value="MethylDNA_cys_MeTrfase_DNAb"/>
</dbReference>
<dbReference type="GO" id="GO:0003908">
    <property type="term" value="F:methylated-DNA-[protein]-cysteine S-methyltransferase activity"/>
    <property type="evidence" value="ECO:0007669"/>
    <property type="project" value="UniProtKB-EC"/>
</dbReference>
<evidence type="ECO:0000313" key="3">
    <source>
        <dbReference type="EMBL" id="AWN82269.1"/>
    </source>
</evidence>
<dbReference type="Proteomes" id="UP000245872">
    <property type="component" value="Chromosome"/>
</dbReference>
<evidence type="ECO:0000313" key="4">
    <source>
        <dbReference type="Proteomes" id="UP000245872"/>
    </source>
</evidence>
<dbReference type="GO" id="GO:0032259">
    <property type="term" value="P:methylation"/>
    <property type="evidence" value="ECO:0007669"/>
    <property type="project" value="UniProtKB-KW"/>
</dbReference>
<evidence type="ECO:0000256" key="1">
    <source>
        <dbReference type="ARBA" id="ARBA00022763"/>
    </source>
</evidence>
<evidence type="ECO:0000259" key="2">
    <source>
        <dbReference type="Pfam" id="PF01035"/>
    </source>
</evidence>
<dbReference type="KEGG" id="cher:DK880_00972"/>